<comment type="caution">
    <text evidence="1">The sequence shown here is derived from an EMBL/GenBank/DDBJ whole genome shotgun (WGS) entry which is preliminary data.</text>
</comment>
<evidence type="ECO:0000313" key="2">
    <source>
        <dbReference type="Proteomes" id="UP001153332"/>
    </source>
</evidence>
<dbReference type="EMBL" id="JAPUUL010000507">
    <property type="protein sequence ID" value="KAJ8130405.1"/>
    <property type="molecule type" value="Genomic_DNA"/>
</dbReference>
<protein>
    <submittedName>
        <fullName evidence="1">Uncharacterized protein</fullName>
    </submittedName>
</protein>
<keyword evidence="2" id="KW-1185">Reference proteome</keyword>
<gene>
    <name evidence="1" type="ORF">O1611_g3223</name>
</gene>
<accession>A0ACC2JSJ3</accession>
<evidence type="ECO:0000313" key="1">
    <source>
        <dbReference type="EMBL" id="KAJ8130405.1"/>
    </source>
</evidence>
<organism evidence="1 2">
    <name type="scientific">Lasiodiplodia mahajangana</name>
    <dbReference type="NCBI Taxonomy" id="1108764"/>
    <lineage>
        <taxon>Eukaryota</taxon>
        <taxon>Fungi</taxon>
        <taxon>Dikarya</taxon>
        <taxon>Ascomycota</taxon>
        <taxon>Pezizomycotina</taxon>
        <taxon>Dothideomycetes</taxon>
        <taxon>Dothideomycetes incertae sedis</taxon>
        <taxon>Botryosphaeriales</taxon>
        <taxon>Botryosphaeriaceae</taxon>
        <taxon>Lasiodiplodia</taxon>
    </lineage>
</organism>
<proteinExistence type="predicted"/>
<dbReference type="Proteomes" id="UP001153332">
    <property type="component" value="Unassembled WGS sequence"/>
</dbReference>
<reference evidence="1" key="1">
    <citation type="submission" date="2022-12" db="EMBL/GenBank/DDBJ databases">
        <title>Genome Sequence of Lasiodiplodia mahajangana.</title>
        <authorList>
            <person name="Buettner E."/>
        </authorList>
    </citation>
    <scope>NUCLEOTIDE SEQUENCE</scope>
    <source>
        <strain evidence="1">VT137</strain>
    </source>
</reference>
<sequence>MDSLIPYYLATELPYSYCLWASGSHGRTVKTLDLKSPRSASPLGSLDRFPPEIIYMVLDRLDAGTVARFSRVSIGGYTIVQDHLPYTSLVRYALLALAVLKEVQLIGLHSITELYAALQSKQCTFCNDFGPYLFLPTCERCCYNCHAGNPRLRMIEFEQAEAYFALTEESIQQLPIVCVPLRVFNLRDHNPRWDCIHPLVSFEAAKNLAITIHQSTENMVSKIEEMHDAHRSEWNRNESWELREHFSLKDRWFRNATYLHEHGIIPEEDKDDFLGAAFTLFPSVPKPGTVENGLWCTGCELSLRRFNQGSFKTELPRETFASARLRAYSVESFRSHISLCDGALRFRRAREDERNNGLSDDEVMLRAMLD</sequence>
<name>A0ACC2JSJ3_9PEZI</name>